<dbReference type="Proteomes" id="UP001500618">
    <property type="component" value="Unassembled WGS sequence"/>
</dbReference>
<accession>A0ABN2IM13</accession>
<reference evidence="2 3" key="1">
    <citation type="journal article" date="2019" name="Int. J. Syst. Evol. Microbiol.">
        <title>The Global Catalogue of Microorganisms (GCM) 10K type strain sequencing project: providing services to taxonomists for standard genome sequencing and annotation.</title>
        <authorList>
            <consortium name="The Broad Institute Genomics Platform"/>
            <consortium name="The Broad Institute Genome Sequencing Center for Infectious Disease"/>
            <person name="Wu L."/>
            <person name="Ma J."/>
        </authorList>
    </citation>
    <scope>NUCLEOTIDE SEQUENCE [LARGE SCALE GENOMIC DNA]</scope>
    <source>
        <strain evidence="2 3">JCM 14718</strain>
    </source>
</reference>
<evidence type="ECO:0000313" key="2">
    <source>
        <dbReference type="EMBL" id="GAA1707760.1"/>
    </source>
</evidence>
<dbReference type="EMBL" id="BAAANY010000032">
    <property type="protein sequence ID" value="GAA1707760.1"/>
    <property type="molecule type" value="Genomic_DNA"/>
</dbReference>
<gene>
    <name evidence="2" type="ORF">GCM10009765_66580</name>
</gene>
<organism evidence="2 3">
    <name type="scientific">Fodinicola feengrottensis</name>
    <dbReference type="NCBI Taxonomy" id="435914"/>
    <lineage>
        <taxon>Bacteria</taxon>
        <taxon>Bacillati</taxon>
        <taxon>Actinomycetota</taxon>
        <taxon>Actinomycetes</taxon>
        <taxon>Mycobacteriales</taxon>
        <taxon>Fodinicola</taxon>
    </lineage>
</organism>
<keyword evidence="1" id="KW-0472">Membrane</keyword>
<evidence type="ECO:0000313" key="3">
    <source>
        <dbReference type="Proteomes" id="UP001500618"/>
    </source>
</evidence>
<comment type="caution">
    <text evidence="2">The sequence shown here is derived from an EMBL/GenBank/DDBJ whole genome shotgun (WGS) entry which is preliminary data.</text>
</comment>
<keyword evidence="1" id="KW-1133">Transmembrane helix</keyword>
<keyword evidence="1" id="KW-0812">Transmembrane</keyword>
<feature type="transmembrane region" description="Helical" evidence="1">
    <location>
        <begin position="38"/>
        <end position="56"/>
    </location>
</feature>
<name>A0ABN2IM13_9ACTN</name>
<proteinExistence type="predicted"/>
<keyword evidence="3" id="KW-1185">Reference proteome</keyword>
<sequence length="72" mass="7772">MLNNADERRSPLVGTFILGTLWGGWPAMFPALDAFRNSLHAQLIASVVAAVVLVVITRGRFGYRSGGAILCR</sequence>
<evidence type="ECO:0000256" key="1">
    <source>
        <dbReference type="SAM" id="Phobius"/>
    </source>
</evidence>
<feature type="transmembrane region" description="Helical" evidence="1">
    <location>
        <begin position="12"/>
        <end position="32"/>
    </location>
</feature>
<protein>
    <submittedName>
        <fullName evidence="2">Uncharacterized protein</fullName>
    </submittedName>
</protein>